<evidence type="ECO:0000256" key="5">
    <source>
        <dbReference type="SAM" id="MobiDB-lite"/>
    </source>
</evidence>
<feature type="domain" description="UBC core" evidence="6">
    <location>
        <begin position="1"/>
        <end position="161"/>
    </location>
</feature>
<comment type="similarity">
    <text evidence="4">Belongs to the ubiquitin-conjugating enzyme family.</text>
</comment>
<dbReference type="OrthoDB" id="19692at2759"/>
<dbReference type="OMA" id="EPDNETW"/>
<dbReference type="InterPro" id="IPR016135">
    <property type="entry name" value="UBQ-conjugating_enzyme/RWD"/>
</dbReference>
<keyword evidence="4" id="KW-0067">ATP-binding</keyword>
<dbReference type="Pfam" id="PF00179">
    <property type="entry name" value="UQ_con"/>
    <property type="match status" value="1"/>
</dbReference>
<dbReference type="InterPro" id="IPR023313">
    <property type="entry name" value="UBQ-conjugating_AS"/>
</dbReference>
<keyword evidence="1" id="KW-0808">Transferase</keyword>
<sequence length="238" mass="27560">MASKLLQNQFKKIQSEPIEGVFFELVDQNLFEWKAYVEGPKETDYDGGIFQILMKFPQDYPMSPPTLTFTSEFWHPNVYLDGRVCISILHPPVLEDETSGELPEERWLPTQTVTTILLSVISLLSAPNTSSPANVDASVEWRNEKDAYKKRIKTLIAKANLKVPQHVVIPHPDSDPVERAKQVEKMKLLNKPMDFYDDYDDAAYDDDDHNDDYDYDDEDNHDYEDDEDYDDNVDNDDD</sequence>
<evidence type="ECO:0000256" key="3">
    <source>
        <dbReference type="PROSITE-ProRule" id="PRU10133"/>
    </source>
</evidence>
<gene>
    <name evidence="7" type="primary">ubcC</name>
    <name evidence="7" type="ORF">DFA_09954</name>
</gene>
<accession>F4Q8W1</accession>
<dbReference type="SMART" id="SM00212">
    <property type="entry name" value="UBCc"/>
    <property type="match status" value="1"/>
</dbReference>
<reference evidence="8" key="1">
    <citation type="journal article" date="2011" name="Genome Res.">
        <title>Phylogeny-wide analysis of social amoeba genomes highlights ancient origins for complex intercellular communication.</title>
        <authorList>
            <person name="Heidel A.J."/>
            <person name="Lawal H.M."/>
            <person name="Felder M."/>
            <person name="Schilde C."/>
            <person name="Helps N.R."/>
            <person name="Tunggal B."/>
            <person name="Rivero F."/>
            <person name="John U."/>
            <person name="Schleicher M."/>
            <person name="Eichinger L."/>
            <person name="Platzer M."/>
            <person name="Noegel A.A."/>
            <person name="Schaap P."/>
            <person name="Gloeckner G."/>
        </authorList>
    </citation>
    <scope>NUCLEOTIDE SEQUENCE [LARGE SCALE GENOMIC DNA]</scope>
    <source>
        <strain evidence="8">SH3</strain>
    </source>
</reference>
<dbReference type="AlphaFoldDB" id="F4Q8W1"/>
<dbReference type="InterPro" id="IPR000608">
    <property type="entry name" value="UBC"/>
</dbReference>
<protein>
    <submittedName>
        <fullName evidence="7">Ubiquitin-conjugating enzyme E2</fullName>
    </submittedName>
</protein>
<dbReference type="Gene3D" id="3.10.110.10">
    <property type="entry name" value="Ubiquitin Conjugating Enzyme"/>
    <property type="match status" value="1"/>
</dbReference>
<dbReference type="KEGG" id="dfa:DFA_09954"/>
<dbReference type="GO" id="GO:0005524">
    <property type="term" value="F:ATP binding"/>
    <property type="evidence" value="ECO:0007669"/>
    <property type="project" value="UniProtKB-UniRule"/>
</dbReference>
<dbReference type="Proteomes" id="UP000007797">
    <property type="component" value="Unassembled WGS sequence"/>
</dbReference>
<evidence type="ECO:0000256" key="2">
    <source>
        <dbReference type="ARBA" id="ARBA00022786"/>
    </source>
</evidence>
<dbReference type="EMBL" id="GL883026">
    <property type="protein sequence ID" value="EGG15130.1"/>
    <property type="molecule type" value="Genomic_DNA"/>
</dbReference>
<keyword evidence="4" id="KW-0547">Nucleotide-binding</keyword>
<dbReference type="InterPro" id="IPR050113">
    <property type="entry name" value="Ub_conjugating_enzyme"/>
</dbReference>
<dbReference type="STRING" id="1054147.F4Q8W1"/>
<dbReference type="PANTHER" id="PTHR24067">
    <property type="entry name" value="UBIQUITIN-CONJUGATING ENZYME E2"/>
    <property type="match status" value="1"/>
</dbReference>
<feature type="active site" description="Glycyl thioester intermediate" evidence="3">
    <location>
        <position position="85"/>
    </location>
</feature>
<evidence type="ECO:0000256" key="1">
    <source>
        <dbReference type="ARBA" id="ARBA00022679"/>
    </source>
</evidence>
<evidence type="ECO:0000259" key="6">
    <source>
        <dbReference type="PROSITE" id="PS50127"/>
    </source>
</evidence>
<dbReference type="SUPFAM" id="SSF54495">
    <property type="entry name" value="UBC-like"/>
    <property type="match status" value="1"/>
</dbReference>
<proteinExistence type="inferred from homology"/>
<dbReference type="FunFam" id="3.10.110.10:FF:000051">
    <property type="entry name" value="ubiquitin-conjugating enzyme E2 R2-like"/>
    <property type="match status" value="1"/>
</dbReference>
<dbReference type="PROSITE" id="PS00183">
    <property type="entry name" value="UBC_1"/>
    <property type="match status" value="1"/>
</dbReference>
<evidence type="ECO:0000313" key="7">
    <source>
        <dbReference type="EMBL" id="EGG15130.1"/>
    </source>
</evidence>
<evidence type="ECO:0000313" key="8">
    <source>
        <dbReference type="Proteomes" id="UP000007797"/>
    </source>
</evidence>
<dbReference type="GeneID" id="14867352"/>
<dbReference type="RefSeq" id="XP_004351850.1">
    <property type="nucleotide sequence ID" value="XM_004351798.1"/>
</dbReference>
<keyword evidence="8" id="KW-1185">Reference proteome</keyword>
<keyword evidence="2 4" id="KW-0833">Ubl conjugation pathway</keyword>
<organism evidence="7 8">
    <name type="scientific">Cavenderia fasciculata</name>
    <name type="common">Slime mold</name>
    <name type="synonym">Dictyostelium fasciculatum</name>
    <dbReference type="NCBI Taxonomy" id="261658"/>
    <lineage>
        <taxon>Eukaryota</taxon>
        <taxon>Amoebozoa</taxon>
        <taxon>Evosea</taxon>
        <taxon>Eumycetozoa</taxon>
        <taxon>Dictyostelia</taxon>
        <taxon>Acytosteliales</taxon>
        <taxon>Cavenderiaceae</taxon>
        <taxon>Cavenderia</taxon>
    </lineage>
</organism>
<dbReference type="GO" id="GO:0016740">
    <property type="term" value="F:transferase activity"/>
    <property type="evidence" value="ECO:0007669"/>
    <property type="project" value="UniProtKB-KW"/>
</dbReference>
<dbReference type="PROSITE" id="PS50127">
    <property type="entry name" value="UBC_2"/>
    <property type="match status" value="1"/>
</dbReference>
<evidence type="ECO:0000256" key="4">
    <source>
        <dbReference type="RuleBase" id="RU362109"/>
    </source>
</evidence>
<name>F4Q8W1_CACFS</name>
<feature type="region of interest" description="Disordered" evidence="5">
    <location>
        <begin position="198"/>
        <end position="238"/>
    </location>
</feature>